<feature type="region of interest" description="Disordered" evidence="1">
    <location>
        <begin position="1"/>
        <end position="21"/>
    </location>
</feature>
<dbReference type="AlphaFoldDB" id="C1H714"/>
<dbReference type="RefSeq" id="XP_015700151.1">
    <property type="nucleotide sequence ID" value="XM_015845925.1"/>
</dbReference>
<dbReference type="VEuPathDB" id="FungiDB:PAAG_06555"/>
<evidence type="ECO:0000256" key="1">
    <source>
        <dbReference type="SAM" id="MobiDB-lite"/>
    </source>
</evidence>
<dbReference type="GeneID" id="9094621"/>
<reference evidence="2 3" key="1">
    <citation type="journal article" date="2011" name="PLoS Genet.">
        <title>Comparative genomic analysis of human fungal pathogens causing paracoccidioidomycosis.</title>
        <authorList>
            <person name="Desjardins C.A."/>
            <person name="Champion M.D."/>
            <person name="Holder J.W."/>
            <person name="Muszewska A."/>
            <person name="Goldberg J."/>
            <person name="Bailao A.M."/>
            <person name="Brigido M.M."/>
            <person name="Ferreira M.E."/>
            <person name="Garcia A.M."/>
            <person name="Grynberg M."/>
            <person name="Gujja S."/>
            <person name="Heiman D.I."/>
            <person name="Henn M.R."/>
            <person name="Kodira C.D."/>
            <person name="Leon-Narvaez H."/>
            <person name="Longo L.V."/>
            <person name="Ma L.J."/>
            <person name="Malavazi I."/>
            <person name="Matsuo A.L."/>
            <person name="Morais F.V."/>
            <person name="Pereira M."/>
            <person name="Rodriguez-Brito S."/>
            <person name="Sakthikumar S."/>
            <person name="Salem-Izacc S.M."/>
            <person name="Sykes S.M."/>
            <person name="Teixeira M.M."/>
            <person name="Vallejo M.C."/>
            <person name="Walter M.E."/>
            <person name="Yandava C."/>
            <person name="Young S."/>
            <person name="Zeng Q."/>
            <person name="Zucker J."/>
            <person name="Felipe M.S."/>
            <person name="Goldman G.H."/>
            <person name="Haas B.J."/>
            <person name="McEwen J.G."/>
            <person name="Nino-Vega G."/>
            <person name="Puccia R."/>
            <person name="San-Blas G."/>
            <person name="Soares C.M."/>
            <person name="Birren B.W."/>
            <person name="Cuomo C.A."/>
        </authorList>
    </citation>
    <scope>NUCLEOTIDE SEQUENCE [LARGE SCALE GENOMIC DNA]</scope>
    <source>
        <strain evidence="3">ATCC MYA-826 / Pb01</strain>
    </source>
</reference>
<accession>C1H714</accession>
<name>C1H714_PARBA</name>
<evidence type="ECO:0000313" key="3">
    <source>
        <dbReference type="Proteomes" id="UP000002059"/>
    </source>
</evidence>
<dbReference type="KEGG" id="pbl:PAAG_06555"/>
<organism evidence="2 3">
    <name type="scientific">Paracoccidioides lutzii (strain ATCC MYA-826 / Pb01)</name>
    <name type="common">Paracoccidioides brasiliensis</name>
    <dbReference type="NCBI Taxonomy" id="502779"/>
    <lineage>
        <taxon>Eukaryota</taxon>
        <taxon>Fungi</taxon>
        <taxon>Dikarya</taxon>
        <taxon>Ascomycota</taxon>
        <taxon>Pezizomycotina</taxon>
        <taxon>Eurotiomycetes</taxon>
        <taxon>Eurotiomycetidae</taxon>
        <taxon>Onygenales</taxon>
        <taxon>Ajellomycetaceae</taxon>
        <taxon>Paracoccidioides</taxon>
    </lineage>
</organism>
<dbReference type="HOGENOM" id="CLU_1876068_0_0_1"/>
<proteinExistence type="predicted"/>
<protein>
    <submittedName>
        <fullName evidence="2">Uncharacterized protein</fullName>
    </submittedName>
</protein>
<keyword evidence="3" id="KW-1185">Reference proteome</keyword>
<evidence type="ECO:0000313" key="2">
    <source>
        <dbReference type="EMBL" id="EEH35508.2"/>
    </source>
</evidence>
<sequence>MCIDPTSVSDDGDITPPGRTVSFPTASPIEILSTLIPVAWFRRDFTEDGIRSFAPKGRFSTCSCSSFSENFNGDKPRRKRTPWMQVDRAGQGTGLGWWDHQPLLFATLRTSSPLNLEGYSMERFRKTRTKFAVAID</sequence>
<dbReference type="EMBL" id="KN294010">
    <property type="protein sequence ID" value="EEH35508.2"/>
    <property type="molecule type" value="Genomic_DNA"/>
</dbReference>
<gene>
    <name evidence="2" type="ORF">PAAG_06555</name>
</gene>
<dbReference type="Proteomes" id="UP000002059">
    <property type="component" value="Partially assembled WGS sequence"/>
</dbReference>